<reference evidence="2 3" key="1">
    <citation type="submission" date="2019-02" db="EMBL/GenBank/DDBJ databases">
        <title>Deep-cultivation of Planctomycetes and their phenomic and genomic characterization uncovers novel biology.</title>
        <authorList>
            <person name="Wiegand S."/>
            <person name="Jogler M."/>
            <person name="Boedeker C."/>
            <person name="Pinto D."/>
            <person name="Vollmers J."/>
            <person name="Rivas-Marin E."/>
            <person name="Kohn T."/>
            <person name="Peeters S.H."/>
            <person name="Heuer A."/>
            <person name="Rast P."/>
            <person name="Oberbeckmann S."/>
            <person name="Bunk B."/>
            <person name="Jeske O."/>
            <person name="Meyerdierks A."/>
            <person name="Storesund J.E."/>
            <person name="Kallscheuer N."/>
            <person name="Luecker S."/>
            <person name="Lage O.M."/>
            <person name="Pohl T."/>
            <person name="Merkel B.J."/>
            <person name="Hornburger P."/>
            <person name="Mueller R.-W."/>
            <person name="Bruemmer F."/>
            <person name="Labrenz M."/>
            <person name="Spormann A.M."/>
            <person name="Op den Camp H."/>
            <person name="Overmann J."/>
            <person name="Amann R."/>
            <person name="Jetten M.S.M."/>
            <person name="Mascher T."/>
            <person name="Medema M.H."/>
            <person name="Devos D.P."/>
            <person name="Kaster A.-K."/>
            <person name="Ovreas L."/>
            <person name="Rohde M."/>
            <person name="Galperin M.Y."/>
            <person name="Jogler C."/>
        </authorList>
    </citation>
    <scope>NUCLEOTIDE SEQUENCE [LARGE SCALE GENOMIC DNA]</scope>
    <source>
        <strain evidence="2 3">Q31a</strain>
    </source>
</reference>
<dbReference type="Proteomes" id="UP000318017">
    <property type="component" value="Chromosome"/>
</dbReference>
<feature type="compositionally biased region" description="Pro residues" evidence="1">
    <location>
        <begin position="172"/>
        <end position="188"/>
    </location>
</feature>
<accession>A0A518G2J4</accession>
<proteinExistence type="predicted"/>
<feature type="compositionally biased region" description="Low complexity" evidence="1">
    <location>
        <begin position="94"/>
        <end position="108"/>
    </location>
</feature>
<protein>
    <submittedName>
        <fullName evidence="2">Uncharacterized protein</fullName>
    </submittedName>
</protein>
<gene>
    <name evidence="2" type="ORF">Q31a_10660</name>
</gene>
<dbReference type="AlphaFoldDB" id="A0A518G2J4"/>
<keyword evidence="3" id="KW-1185">Reference proteome</keyword>
<feature type="region of interest" description="Disordered" evidence="1">
    <location>
        <begin position="154"/>
        <end position="194"/>
    </location>
</feature>
<name>A0A518G2J4_9BACT</name>
<feature type="region of interest" description="Disordered" evidence="1">
    <location>
        <begin position="49"/>
        <end position="112"/>
    </location>
</feature>
<evidence type="ECO:0000313" key="3">
    <source>
        <dbReference type="Proteomes" id="UP000318017"/>
    </source>
</evidence>
<dbReference type="EMBL" id="CP036298">
    <property type="protein sequence ID" value="QDV22775.1"/>
    <property type="molecule type" value="Genomic_DNA"/>
</dbReference>
<dbReference type="KEGG" id="ahel:Q31a_10660"/>
<sequence>MTKLIAEERLSFLSIGSVSKCPAVTSTRPCSRWGSDFNMPRRVVEWCPNAGGRSLSNPNGDAQPRNAKTRRPSNKHENGRKASAKGSAAKKVRSAGANPGDDGGNAADKCSDTYLGQPARLAGHSEMPASPGWPLRALNFLRPLDFLRLGGAAKHYSAGPTGAPTGGGAPAPGAPPSPGPAGPGPPGIPGSLPG</sequence>
<evidence type="ECO:0000256" key="1">
    <source>
        <dbReference type="SAM" id="MobiDB-lite"/>
    </source>
</evidence>
<evidence type="ECO:0000313" key="2">
    <source>
        <dbReference type="EMBL" id="QDV22775.1"/>
    </source>
</evidence>
<organism evidence="2 3">
    <name type="scientific">Aureliella helgolandensis</name>
    <dbReference type="NCBI Taxonomy" id="2527968"/>
    <lineage>
        <taxon>Bacteria</taxon>
        <taxon>Pseudomonadati</taxon>
        <taxon>Planctomycetota</taxon>
        <taxon>Planctomycetia</taxon>
        <taxon>Pirellulales</taxon>
        <taxon>Pirellulaceae</taxon>
        <taxon>Aureliella</taxon>
    </lineage>
</organism>